<dbReference type="AlphaFoldDB" id="A0A9P7Z0H6"/>
<reference evidence="2" key="1">
    <citation type="journal article" date="2021" name="IMA Fungus">
        <title>Genomic characterization of three marine fungi, including Emericellopsis atlantica sp. nov. with signatures of a generalist lifestyle and marine biomass degradation.</title>
        <authorList>
            <person name="Hagestad O.C."/>
            <person name="Hou L."/>
            <person name="Andersen J.H."/>
            <person name="Hansen E.H."/>
            <person name="Altermark B."/>
            <person name="Li C."/>
            <person name="Kuhnert E."/>
            <person name="Cox R.J."/>
            <person name="Crous P.W."/>
            <person name="Spatafora J.W."/>
            <person name="Lail K."/>
            <person name="Amirebrahimi M."/>
            <person name="Lipzen A."/>
            <person name="Pangilinan J."/>
            <person name="Andreopoulos W."/>
            <person name="Hayes R.D."/>
            <person name="Ng V."/>
            <person name="Grigoriev I.V."/>
            <person name="Jackson S.A."/>
            <person name="Sutton T.D.S."/>
            <person name="Dobson A.D.W."/>
            <person name="Rama T."/>
        </authorList>
    </citation>
    <scope>NUCLEOTIDE SEQUENCE</scope>
    <source>
        <strain evidence="2">TRa3180A</strain>
    </source>
</reference>
<keyword evidence="3" id="KW-1185">Reference proteome</keyword>
<dbReference type="Proteomes" id="UP000887226">
    <property type="component" value="Unassembled WGS sequence"/>
</dbReference>
<comment type="caution">
    <text evidence="2">The sequence shown here is derived from an EMBL/GenBank/DDBJ whole genome shotgun (WGS) entry which is preliminary data.</text>
</comment>
<feature type="compositionally biased region" description="Acidic residues" evidence="1">
    <location>
        <begin position="397"/>
        <end position="406"/>
    </location>
</feature>
<dbReference type="PANTHER" id="PTHR42085:SF2">
    <property type="entry name" value="F-BOX DOMAIN-CONTAINING PROTEIN"/>
    <property type="match status" value="1"/>
</dbReference>
<evidence type="ECO:0008006" key="4">
    <source>
        <dbReference type="Google" id="ProtNLM"/>
    </source>
</evidence>
<dbReference type="EMBL" id="MU254052">
    <property type="protein sequence ID" value="KAG9242643.1"/>
    <property type="molecule type" value="Genomic_DNA"/>
</dbReference>
<organism evidence="2 3">
    <name type="scientific">Calycina marina</name>
    <dbReference type="NCBI Taxonomy" id="1763456"/>
    <lineage>
        <taxon>Eukaryota</taxon>
        <taxon>Fungi</taxon>
        <taxon>Dikarya</taxon>
        <taxon>Ascomycota</taxon>
        <taxon>Pezizomycotina</taxon>
        <taxon>Leotiomycetes</taxon>
        <taxon>Helotiales</taxon>
        <taxon>Pezizellaceae</taxon>
        <taxon>Calycina</taxon>
    </lineage>
</organism>
<evidence type="ECO:0000313" key="3">
    <source>
        <dbReference type="Proteomes" id="UP000887226"/>
    </source>
</evidence>
<dbReference type="OrthoDB" id="2099276at2759"/>
<proteinExistence type="predicted"/>
<feature type="compositionally biased region" description="Polar residues" evidence="1">
    <location>
        <begin position="413"/>
        <end position="422"/>
    </location>
</feature>
<sequence>MDVSTPIKNRKCYFLELSTKVRRRIYRYAGLCISRFFDLNKGIPPEYPKHPYSWILGKVPFETTKIPFNLMLVSHTVNEECTKIFYSENQFLVNRTKEGGLRPLGDLRDSTLSHVTHLTIHLNVECCGTIRYVDEYGFEPGNNIVCGNAHEKLSSCHGEHDPPIEDLFYQDEVIDQWRGICSRFATNVVAGQLSLYIIADCGNLETARRFVEPMLSFPMLQDCAVRLSSVHDKKIADLAKMIVKTLIKPSELQTFRFLDLPAELQIKILEHTPLASQSIIMSSPVGMDEKTGDPNIDKYKLDFVNWCSVAGRPSSRARYSGGCFCMTTHASYNNFCRCRDQATALSILYVCKSLHEAAIRVFYGQNHFKVLMQGWVFNLDVLLGSEVSSQYTMDDLDEESDDDLEDSGAVLPNNDNNPTAASRNDLPELDDLPEPEGWISESIISGLDSFPPDALKLLTRLTLDFNLNNPDLFRVEHPGFGNWEHTIDILSSEANLAILTLEIRFSGWLYICACPRSEDCQERIPGDWCGGMTEIYEGLGEPLLALKGIKNLFISMPWDFLGNKEPQEIESILEKMVMGDSYDAWHHGKEKMAVPFEVN</sequence>
<evidence type="ECO:0000256" key="1">
    <source>
        <dbReference type="SAM" id="MobiDB-lite"/>
    </source>
</evidence>
<gene>
    <name evidence="2" type="ORF">BJ878DRAFT_544062</name>
</gene>
<evidence type="ECO:0000313" key="2">
    <source>
        <dbReference type="EMBL" id="KAG9242643.1"/>
    </source>
</evidence>
<dbReference type="PANTHER" id="PTHR42085">
    <property type="entry name" value="F-BOX DOMAIN-CONTAINING PROTEIN"/>
    <property type="match status" value="1"/>
</dbReference>
<protein>
    <recommendedName>
        <fullName evidence="4">F-box domain-containing protein</fullName>
    </recommendedName>
</protein>
<name>A0A9P7Z0H6_9HELO</name>
<feature type="region of interest" description="Disordered" evidence="1">
    <location>
        <begin position="397"/>
        <end position="431"/>
    </location>
</feature>
<accession>A0A9P7Z0H6</accession>
<dbReference type="InterPro" id="IPR038883">
    <property type="entry name" value="AN11006-like"/>
</dbReference>